<reference evidence="1" key="2">
    <citation type="submission" date="2020-09" db="EMBL/GenBank/DDBJ databases">
        <authorList>
            <person name="Sun Q."/>
            <person name="Ohkuma M."/>
        </authorList>
    </citation>
    <scope>NUCLEOTIDE SEQUENCE</scope>
    <source>
        <strain evidence="1">JCM 4646</strain>
    </source>
</reference>
<dbReference type="InterPro" id="IPR010982">
    <property type="entry name" value="Lambda_DNA-bd_dom_sf"/>
</dbReference>
<protein>
    <submittedName>
        <fullName evidence="1">Transcriptional regulator</fullName>
    </submittedName>
</protein>
<dbReference type="EMBL" id="BNBO01000003">
    <property type="protein sequence ID" value="GHH62335.1"/>
    <property type="molecule type" value="Genomic_DNA"/>
</dbReference>
<proteinExistence type="predicted"/>
<gene>
    <name evidence="1" type="ORF">GCM10018781_10370</name>
</gene>
<reference evidence="1" key="1">
    <citation type="journal article" date="2014" name="Int. J. Syst. Evol. Microbiol.">
        <title>Complete genome sequence of Corynebacterium casei LMG S-19264T (=DSM 44701T), isolated from a smear-ripened cheese.</title>
        <authorList>
            <consortium name="US DOE Joint Genome Institute (JGI-PGF)"/>
            <person name="Walter F."/>
            <person name="Albersmeier A."/>
            <person name="Kalinowski J."/>
            <person name="Ruckert C."/>
        </authorList>
    </citation>
    <scope>NUCLEOTIDE SEQUENCE</scope>
    <source>
        <strain evidence="1">JCM 4646</strain>
    </source>
</reference>
<organism evidence="1 2">
    <name type="scientific">Kitasatospora indigofera</name>
    <dbReference type="NCBI Taxonomy" id="67307"/>
    <lineage>
        <taxon>Bacteria</taxon>
        <taxon>Bacillati</taxon>
        <taxon>Actinomycetota</taxon>
        <taxon>Actinomycetes</taxon>
        <taxon>Kitasatosporales</taxon>
        <taxon>Streptomycetaceae</taxon>
        <taxon>Kitasatospora</taxon>
    </lineage>
</organism>
<evidence type="ECO:0000313" key="2">
    <source>
        <dbReference type="Proteomes" id="UP000617734"/>
    </source>
</evidence>
<name>A0A919FE46_9ACTN</name>
<dbReference type="InterPro" id="IPR001387">
    <property type="entry name" value="Cro/C1-type_HTH"/>
</dbReference>
<dbReference type="AlphaFoldDB" id="A0A919FE46"/>
<keyword evidence="2" id="KW-1185">Reference proteome</keyword>
<dbReference type="GeneID" id="95351544"/>
<dbReference type="Gene3D" id="1.10.260.40">
    <property type="entry name" value="lambda repressor-like DNA-binding domains"/>
    <property type="match status" value="1"/>
</dbReference>
<dbReference type="Proteomes" id="UP000617734">
    <property type="component" value="Unassembled WGS sequence"/>
</dbReference>
<accession>A0A919FE46</accession>
<dbReference type="GO" id="GO:0003677">
    <property type="term" value="F:DNA binding"/>
    <property type="evidence" value="ECO:0007669"/>
    <property type="project" value="InterPro"/>
</dbReference>
<evidence type="ECO:0000313" key="1">
    <source>
        <dbReference type="EMBL" id="GHH62335.1"/>
    </source>
</evidence>
<dbReference type="RefSeq" id="WP_190209546.1">
    <property type="nucleotide sequence ID" value="NZ_BNBO01000003.1"/>
</dbReference>
<dbReference type="CDD" id="cd00093">
    <property type="entry name" value="HTH_XRE"/>
    <property type="match status" value="1"/>
</dbReference>
<dbReference type="SUPFAM" id="SSF47413">
    <property type="entry name" value="lambda repressor-like DNA-binding domains"/>
    <property type="match status" value="1"/>
</dbReference>
<sequence>MPATATTLHGNARLRSALTASEHTVESLARAIGMDPRTVERWLNEPSRTPYARHALATAKLLHTDPYELWPTLGSRHKATPAPRDELLTWFPTRSAVPGDLWTRAMLTATDRIDIAVTCGLFLADTAPDLNRILTERAAAGARVRLALPDPSTAPTQAEATRLLLVEDLFADLHGRSGVRLARHAGLANDVIRADDHLLVMPKVDGCPAAAAPVLHLHRLETAPLTAAYLTGVDHVFSTAIPHISPRRLTTA</sequence>
<comment type="caution">
    <text evidence="1">The sequence shown here is derived from an EMBL/GenBank/DDBJ whole genome shotgun (WGS) entry which is preliminary data.</text>
</comment>